<comment type="subcellular location">
    <subcellularLocation>
        <location evidence="3">Endoplasmic reticulum</location>
    </subcellularLocation>
    <subcellularLocation>
        <location evidence="1">Membrane</location>
        <topology evidence="1">Single-pass membrane protein</topology>
    </subcellularLocation>
    <subcellularLocation>
        <location evidence="2">Mitochondrion</location>
    </subcellularLocation>
</comment>
<dbReference type="SUPFAM" id="SSF48371">
    <property type="entry name" value="ARM repeat"/>
    <property type="match status" value="1"/>
</dbReference>
<dbReference type="GO" id="GO:0005783">
    <property type="term" value="C:endoplasmic reticulum"/>
    <property type="evidence" value="ECO:0007669"/>
    <property type="project" value="UniProtKB-SubCell"/>
</dbReference>
<protein>
    <recommendedName>
        <fullName evidence="14">Protein SERAC1</fullName>
    </recommendedName>
    <alternativeName>
        <fullName evidence="15">Serine active site-containing protein 1</fullName>
    </alternativeName>
</protein>
<evidence type="ECO:0000256" key="16">
    <source>
        <dbReference type="SAM" id="Phobius"/>
    </source>
</evidence>
<evidence type="ECO:0000256" key="1">
    <source>
        <dbReference type="ARBA" id="ARBA00004167"/>
    </source>
</evidence>
<dbReference type="PANTHER" id="PTHR48182:SF2">
    <property type="entry name" value="PROTEIN SERAC1"/>
    <property type="match status" value="1"/>
</dbReference>
<dbReference type="SUPFAM" id="SSF53474">
    <property type="entry name" value="alpha/beta-Hydrolases"/>
    <property type="match status" value="1"/>
</dbReference>
<keyword evidence="12" id="KW-1208">Phospholipid metabolism</keyword>
<name>A0A9X6NI23_HYPEX</name>
<keyword evidence="5 16" id="KW-0812">Transmembrane</keyword>
<evidence type="ECO:0000256" key="6">
    <source>
        <dbReference type="ARBA" id="ARBA00022824"/>
    </source>
</evidence>
<evidence type="ECO:0000256" key="9">
    <source>
        <dbReference type="ARBA" id="ARBA00023128"/>
    </source>
</evidence>
<dbReference type="Proteomes" id="UP000192578">
    <property type="component" value="Unassembled WGS sequence"/>
</dbReference>
<evidence type="ECO:0000256" key="11">
    <source>
        <dbReference type="ARBA" id="ARBA00023209"/>
    </source>
</evidence>
<dbReference type="PANTHER" id="PTHR48182">
    <property type="entry name" value="PROTEIN SERAC1"/>
    <property type="match status" value="1"/>
</dbReference>
<organism evidence="17 18">
    <name type="scientific">Hypsibius exemplaris</name>
    <name type="common">Freshwater tardigrade</name>
    <dbReference type="NCBI Taxonomy" id="2072580"/>
    <lineage>
        <taxon>Eukaryota</taxon>
        <taxon>Metazoa</taxon>
        <taxon>Ecdysozoa</taxon>
        <taxon>Tardigrada</taxon>
        <taxon>Eutardigrada</taxon>
        <taxon>Parachela</taxon>
        <taxon>Hypsibioidea</taxon>
        <taxon>Hypsibiidae</taxon>
        <taxon>Hypsibius</taxon>
    </lineage>
</organism>
<dbReference type="PROSITE" id="PS51257">
    <property type="entry name" value="PROKAR_LIPOPROTEIN"/>
    <property type="match status" value="1"/>
</dbReference>
<evidence type="ECO:0000256" key="8">
    <source>
        <dbReference type="ARBA" id="ARBA00023098"/>
    </source>
</evidence>
<feature type="transmembrane region" description="Helical" evidence="16">
    <location>
        <begin position="17"/>
        <end position="41"/>
    </location>
</feature>
<keyword evidence="10 16" id="KW-0472">Membrane</keyword>
<comment type="similarity">
    <text evidence="13">Belongs to the SERAC1 family.</text>
</comment>
<comment type="caution">
    <text evidence="17">The sequence shown here is derived from an EMBL/GenBank/DDBJ whole genome shotgun (WGS) entry which is preliminary data.</text>
</comment>
<dbReference type="InterPro" id="IPR016024">
    <property type="entry name" value="ARM-type_fold"/>
</dbReference>
<evidence type="ECO:0000256" key="13">
    <source>
        <dbReference type="ARBA" id="ARBA00038024"/>
    </source>
</evidence>
<evidence type="ECO:0000256" key="15">
    <source>
        <dbReference type="ARBA" id="ARBA00041701"/>
    </source>
</evidence>
<accession>A0A9X6NI23</accession>
<dbReference type="OrthoDB" id="5086500at2759"/>
<sequence>MAAPKPAGFSLWKRKRYLVVAGAGALFVGLAAGGCALYVLFKFRRAEILPASVHDKTSRYIYISSRDSSDLSRKDIQDRIPVRVEKYFPELFRPANLLRASAMSDPQFRRQIIDEMTRHQWLDWEAYQIAQKAFADPKLMVAIARSQIFNPKLLFKPAKLRRVYLEPSVRDEMTRILTACPVVSVYGKLTRKKEKVLSLAADRKGFSLMDYVTLIGPPSDMQVVRALIDGLSEFSEDPASCVVMRDAGVIRVINRLMKEERLWLTMDDFRLVVRILANVSANALSPGMVEEISKAGLLPWLSEWSASKDLDLCLRASKALANLDPEVESAVYTSGVYLLHPLRRLKAEPVFDVVFVHGLRGGVLKTWRQNVRSIKELQPLDSAVGGEESYLQTLCWPKDWLSLDFPSSRIIAVDYETSFFQSPYSPGEGESVMLLRSIDMLNRLKQAGLGTRPIIWIAHSMGGILVKQMLLLSAGERNSPILQKTLGCVFYSTPHIGSPFADQMARLVKLSPEVLDLRMNNPYLVHLQAQFADLVADRNFSVLSFGETRPDYIRTRFVPTDSSNPRMGKFIELGDTSHFYSCKPVNPRSAMYYELIQFMREVLVNYQNFSVQVQSSTD</sequence>
<dbReference type="Gene3D" id="3.40.50.1820">
    <property type="entry name" value="alpha/beta hydrolase"/>
    <property type="match status" value="1"/>
</dbReference>
<evidence type="ECO:0000256" key="4">
    <source>
        <dbReference type="ARBA" id="ARBA00022516"/>
    </source>
</evidence>
<dbReference type="GO" id="GO:0016020">
    <property type="term" value="C:membrane"/>
    <property type="evidence" value="ECO:0007669"/>
    <property type="project" value="UniProtKB-SubCell"/>
</dbReference>
<dbReference type="GO" id="GO:0005739">
    <property type="term" value="C:mitochondrion"/>
    <property type="evidence" value="ECO:0007669"/>
    <property type="project" value="UniProtKB-SubCell"/>
</dbReference>
<evidence type="ECO:0000256" key="2">
    <source>
        <dbReference type="ARBA" id="ARBA00004173"/>
    </source>
</evidence>
<dbReference type="EMBL" id="MTYJ01000173">
    <property type="protein sequence ID" value="OWA49779.1"/>
    <property type="molecule type" value="Genomic_DNA"/>
</dbReference>
<proteinExistence type="inferred from homology"/>
<keyword evidence="9" id="KW-0496">Mitochondrion</keyword>
<keyword evidence="6" id="KW-0256">Endoplasmic reticulum</keyword>
<evidence type="ECO:0000256" key="10">
    <source>
        <dbReference type="ARBA" id="ARBA00023136"/>
    </source>
</evidence>
<reference evidence="18" key="1">
    <citation type="submission" date="2017-01" db="EMBL/GenBank/DDBJ databases">
        <title>Comparative genomics of anhydrobiosis in the tardigrade Hypsibius dujardini.</title>
        <authorList>
            <person name="Yoshida Y."/>
            <person name="Koutsovoulos G."/>
            <person name="Laetsch D."/>
            <person name="Stevens L."/>
            <person name="Kumar S."/>
            <person name="Horikawa D."/>
            <person name="Ishino K."/>
            <person name="Komine S."/>
            <person name="Tomita M."/>
            <person name="Blaxter M."/>
            <person name="Arakawa K."/>
        </authorList>
    </citation>
    <scope>NUCLEOTIDE SEQUENCE [LARGE SCALE GENOMIC DNA]</scope>
    <source>
        <strain evidence="18">Z151</strain>
    </source>
</reference>
<gene>
    <name evidence="17" type="ORF">BV898_14316</name>
</gene>
<dbReference type="Gene3D" id="1.25.10.10">
    <property type="entry name" value="Leucine-rich Repeat Variant"/>
    <property type="match status" value="1"/>
</dbReference>
<evidence type="ECO:0000256" key="7">
    <source>
        <dbReference type="ARBA" id="ARBA00022989"/>
    </source>
</evidence>
<keyword evidence="4" id="KW-0444">Lipid biosynthesis</keyword>
<evidence type="ECO:0000313" key="18">
    <source>
        <dbReference type="Proteomes" id="UP000192578"/>
    </source>
</evidence>
<evidence type="ECO:0000256" key="3">
    <source>
        <dbReference type="ARBA" id="ARBA00004240"/>
    </source>
</evidence>
<keyword evidence="7 16" id="KW-1133">Transmembrane helix</keyword>
<evidence type="ECO:0000256" key="5">
    <source>
        <dbReference type="ARBA" id="ARBA00022692"/>
    </source>
</evidence>
<dbReference type="InterPro" id="IPR011989">
    <property type="entry name" value="ARM-like"/>
</dbReference>
<evidence type="ECO:0000256" key="12">
    <source>
        <dbReference type="ARBA" id="ARBA00023264"/>
    </source>
</evidence>
<evidence type="ECO:0000256" key="14">
    <source>
        <dbReference type="ARBA" id="ARBA00040991"/>
    </source>
</evidence>
<keyword evidence="8" id="KW-0443">Lipid metabolism</keyword>
<dbReference type="AlphaFoldDB" id="A0A9X6NI23"/>
<evidence type="ECO:0000313" key="17">
    <source>
        <dbReference type="EMBL" id="OWA49779.1"/>
    </source>
</evidence>
<keyword evidence="18" id="KW-1185">Reference proteome</keyword>
<dbReference type="InterPro" id="IPR052374">
    <property type="entry name" value="SERAC1"/>
</dbReference>
<dbReference type="GO" id="GO:0008654">
    <property type="term" value="P:phospholipid biosynthetic process"/>
    <property type="evidence" value="ECO:0007669"/>
    <property type="project" value="UniProtKB-KW"/>
</dbReference>
<dbReference type="InterPro" id="IPR029058">
    <property type="entry name" value="AB_hydrolase_fold"/>
</dbReference>
<keyword evidence="11" id="KW-0594">Phospholipid biosynthesis</keyword>